<comment type="caution">
    <text evidence="2">The sequence shown here is derived from an EMBL/GenBank/DDBJ whole genome shotgun (WGS) entry which is preliminary data.</text>
</comment>
<name>A0A426XSA3_ENSVE</name>
<feature type="region of interest" description="Disordered" evidence="1">
    <location>
        <begin position="53"/>
        <end position="152"/>
    </location>
</feature>
<sequence length="183" mass="20300">MEEKYQAQEELQSEKMIMKTNLGAPNLTVWRKCKDIDPIKCDLLDDVALRESIEDEDEGVGTGKAERRGGGVLQHHSGGCLDAEAEEAQLSTGRQHRRRREGDRGAAGEREWVGGSRGEVELGGSERRSVETPSCEERGGEYGGAAAAPNRHPHPLLVSYENVLCRFGRRERDEAVDTVRRSD</sequence>
<accession>A0A426XSA3</accession>
<evidence type="ECO:0000313" key="3">
    <source>
        <dbReference type="Proteomes" id="UP000287651"/>
    </source>
</evidence>
<protein>
    <submittedName>
        <fullName evidence="2">Uncharacterized protein</fullName>
    </submittedName>
</protein>
<dbReference type="EMBL" id="AMZH03017881">
    <property type="protein sequence ID" value="RRT42389.1"/>
    <property type="molecule type" value="Genomic_DNA"/>
</dbReference>
<proteinExistence type="predicted"/>
<feature type="compositionally biased region" description="Basic and acidic residues" evidence="1">
    <location>
        <begin position="100"/>
        <end position="140"/>
    </location>
</feature>
<dbReference type="Proteomes" id="UP000287651">
    <property type="component" value="Unassembled WGS sequence"/>
</dbReference>
<dbReference type="AlphaFoldDB" id="A0A426XSA3"/>
<reference evidence="2 3" key="1">
    <citation type="journal article" date="2014" name="Agronomy (Basel)">
        <title>A Draft Genome Sequence for Ensete ventricosum, the Drought-Tolerant Tree Against Hunger.</title>
        <authorList>
            <person name="Harrison J."/>
            <person name="Moore K.A."/>
            <person name="Paszkiewicz K."/>
            <person name="Jones T."/>
            <person name="Grant M."/>
            <person name="Ambacheew D."/>
            <person name="Muzemil S."/>
            <person name="Studholme D.J."/>
        </authorList>
    </citation>
    <scope>NUCLEOTIDE SEQUENCE [LARGE SCALE GENOMIC DNA]</scope>
</reference>
<evidence type="ECO:0000313" key="2">
    <source>
        <dbReference type="EMBL" id="RRT42389.1"/>
    </source>
</evidence>
<organism evidence="2 3">
    <name type="scientific">Ensete ventricosum</name>
    <name type="common">Abyssinian banana</name>
    <name type="synonym">Musa ensete</name>
    <dbReference type="NCBI Taxonomy" id="4639"/>
    <lineage>
        <taxon>Eukaryota</taxon>
        <taxon>Viridiplantae</taxon>
        <taxon>Streptophyta</taxon>
        <taxon>Embryophyta</taxon>
        <taxon>Tracheophyta</taxon>
        <taxon>Spermatophyta</taxon>
        <taxon>Magnoliopsida</taxon>
        <taxon>Liliopsida</taxon>
        <taxon>Zingiberales</taxon>
        <taxon>Musaceae</taxon>
        <taxon>Ensete</taxon>
    </lineage>
</organism>
<gene>
    <name evidence="2" type="ORF">B296_00049706</name>
</gene>
<evidence type="ECO:0000256" key="1">
    <source>
        <dbReference type="SAM" id="MobiDB-lite"/>
    </source>
</evidence>